<name>A0A4Y7KVW3_PAPSO</name>
<sequence length="73" mass="8161">MLRGVSRINISKDIHIGAMTSLTNPNFPEKKSRDFGFGTDVKLPLVMEGSIMIKLLSKWNKGYEDFTQCSPLG</sequence>
<evidence type="ECO:0000313" key="1">
    <source>
        <dbReference type="EMBL" id="RZC77484.1"/>
    </source>
</evidence>
<proteinExistence type="predicted"/>
<gene>
    <name evidence="1" type="ORF">C5167_001667</name>
</gene>
<dbReference type="Gramene" id="RZC77484">
    <property type="protein sequence ID" value="RZC77484"/>
    <property type="gene ID" value="C5167_001667"/>
</dbReference>
<reference evidence="1 2" key="1">
    <citation type="journal article" date="2018" name="Science">
        <title>The opium poppy genome and morphinan production.</title>
        <authorList>
            <person name="Guo L."/>
            <person name="Winzer T."/>
            <person name="Yang X."/>
            <person name="Li Y."/>
            <person name="Ning Z."/>
            <person name="He Z."/>
            <person name="Teodor R."/>
            <person name="Lu Y."/>
            <person name="Bowser T.A."/>
            <person name="Graham I.A."/>
            <person name="Ye K."/>
        </authorList>
    </citation>
    <scope>NUCLEOTIDE SEQUENCE [LARGE SCALE GENOMIC DNA]</scope>
    <source>
        <strain evidence="2">cv. HN1</strain>
        <tissue evidence="1">Leaves</tissue>
    </source>
</reference>
<keyword evidence="2" id="KW-1185">Reference proteome</keyword>
<dbReference type="AlphaFoldDB" id="A0A4Y7KVW3"/>
<organism evidence="1 2">
    <name type="scientific">Papaver somniferum</name>
    <name type="common">Opium poppy</name>
    <dbReference type="NCBI Taxonomy" id="3469"/>
    <lineage>
        <taxon>Eukaryota</taxon>
        <taxon>Viridiplantae</taxon>
        <taxon>Streptophyta</taxon>
        <taxon>Embryophyta</taxon>
        <taxon>Tracheophyta</taxon>
        <taxon>Spermatophyta</taxon>
        <taxon>Magnoliopsida</taxon>
        <taxon>Ranunculales</taxon>
        <taxon>Papaveraceae</taxon>
        <taxon>Papaveroideae</taxon>
        <taxon>Papaver</taxon>
    </lineage>
</organism>
<evidence type="ECO:0000313" key="2">
    <source>
        <dbReference type="Proteomes" id="UP000316621"/>
    </source>
</evidence>
<protein>
    <submittedName>
        <fullName evidence="1">Uncharacterized protein</fullName>
    </submittedName>
</protein>
<accession>A0A4Y7KVW3</accession>
<dbReference type="Proteomes" id="UP000316621">
    <property type="component" value="Chromosome 9"/>
</dbReference>
<dbReference type="EMBL" id="CM010723">
    <property type="protein sequence ID" value="RZC77484.1"/>
    <property type="molecule type" value="Genomic_DNA"/>
</dbReference>